<evidence type="ECO:0000256" key="1">
    <source>
        <dbReference type="ARBA" id="ARBA00022603"/>
    </source>
</evidence>
<reference evidence="6" key="1">
    <citation type="submission" date="2009-10" db="EMBL/GenBank/DDBJ databases">
        <title>Diversity of trophic interactions inside an arsenic-rich microbial ecosystem.</title>
        <authorList>
            <person name="Bertin P.N."/>
            <person name="Heinrich-Salmeron A."/>
            <person name="Pelletier E."/>
            <person name="Goulhen-Chollet F."/>
            <person name="Arsene-Ploetze F."/>
            <person name="Gallien S."/>
            <person name="Calteau A."/>
            <person name="Vallenet D."/>
            <person name="Casiot C."/>
            <person name="Chane-Woon-Ming B."/>
            <person name="Giloteaux L."/>
            <person name="Barakat M."/>
            <person name="Bonnefoy V."/>
            <person name="Bruneel O."/>
            <person name="Chandler M."/>
            <person name="Cleiss J."/>
            <person name="Duran R."/>
            <person name="Elbaz-Poulichet F."/>
            <person name="Fonknechten N."/>
            <person name="Lauga B."/>
            <person name="Mornico D."/>
            <person name="Ortet P."/>
            <person name="Schaeffer C."/>
            <person name="Siguier P."/>
            <person name="Alexander Thil Smith A."/>
            <person name="Van Dorsselaer A."/>
            <person name="Weissenbach J."/>
            <person name="Medigue C."/>
            <person name="Le Paslier D."/>
        </authorList>
    </citation>
    <scope>NUCLEOTIDE SEQUENCE</scope>
</reference>
<dbReference type="PRINTS" id="PR00507">
    <property type="entry name" value="N12N6MTFRASE"/>
</dbReference>
<feature type="domain" description="DNA methylase adenine-specific" evidence="5">
    <location>
        <begin position="430"/>
        <end position="664"/>
    </location>
</feature>
<dbReference type="SUPFAM" id="SSF53335">
    <property type="entry name" value="S-adenosyl-L-methionine-dependent methyltransferases"/>
    <property type="match status" value="1"/>
</dbReference>
<comment type="caution">
    <text evidence="6">The sequence shown here is derived from an EMBL/GenBank/DDBJ whole genome shotgun (WGS) entry which is preliminary data.</text>
</comment>
<proteinExistence type="predicted"/>
<organism evidence="6">
    <name type="scientific">mine drainage metagenome</name>
    <dbReference type="NCBI Taxonomy" id="410659"/>
    <lineage>
        <taxon>unclassified sequences</taxon>
        <taxon>metagenomes</taxon>
        <taxon>ecological metagenomes</taxon>
    </lineage>
</organism>
<dbReference type="InterPro" id="IPR050953">
    <property type="entry name" value="N4_N6_ade-DNA_methylase"/>
</dbReference>
<gene>
    <name evidence="6" type="ORF">CARN1_2112</name>
</gene>
<dbReference type="Pfam" id="PF02384">
    <property type="entry name" value="N6_Mtase"/>
    <property type="match status" value="1"/>
</dbReference>
<evidence type="ECO:0000256" key="3">
    <source>
        <dbReference type="ARBA" id="ARBA00022691"/>
    </source>
</evidence>
<dbReference type="InterPro" id="IPR003356">
    <property type="entry name" value="DNA_methylase_A-5"/>
</dbReference>
<keyword evidence="4" id="KW-0680">Restriction system</keyword>
<dbReference type="EMBL" id="CABL01000001">
    <property type="protein sequence ID" value="CBH74225.1"/>
    <property type="molecule type" value="Genomic_DNA"/>
</dbReference>
<dbReference type="GO" id="GO:0009307">
    <property type="term" value="P:DNA restriction-modification system"/>
    <property type="evidence" value="ECO:0007669"/>
    <property type="project" value="UniProtKB-KW"/>
</dbReference>
<evidence type="ECO:0000259" key="5">
    <source>
        <dbReference type="Pfam" id="PF02384"/>
    </source>
</evidence>
<evidence type="ECO:0000256" key="2">
    <source>
        <dbReference type="ARBA" id="ARBA00022679"/>
    </source>
</evidence>
<dbReference type="PANTHER" id="PTHR33841">
    <property type="entry name" value="DNA METHYLTRANSFERASE YEEA-RELATED"/>
    <property type="match status" value="1"/>
</dbReference>
<dbReference type="PANTHER" id="PTHR33841:SF5">
    <property type="entry name" value="DNA METHYLASE (MODIFICATION METHYLASE) (METHYLTRANSFERASE)-RELATED"/>
    <property type="match status" value="1"/>
</dbReference>
<dbReference type="PROSITE" id="PS00092">
    <property type="entry name" value="N6_MTASE"/>
    <property type="match status" value="1"/>
</dbReference>
<dbReference type="GO" id="GO:0008170">
    <property type="term" value="F:N-methyltransferase activity"/>
    <property type="evidence" value="ECO:0007669"/>
    <property type="project" value="InterPro"/>
</dbReference>
<dbReference type="GO" id="GO:0032259">
    <property type="term" value="P:methylation"/>
    <property type="evidence" value="ECO:0007669"/>
    <property type="project" value="UniProtKB-KW"/>
</dbReference>
<keyword evidence="2" id="KW-0808">Transferase</keyword>
<keyword evidence="1" id="KW-0489">Methyltransferase</keyword>
<protein>
    <recommendedName>
        <fullName evidence="5">DNA methylase adenine-specific domain-containing protein</fullName>
    </recommendedName>
</protein>
<dbReference type="Gene3D" id="3.40.50.150">
    <property type="entry name" value="Vaccinia Virus protein VP39"/>
    <property type="match status" value="1"/>
</dbReference>
<name>E6PCP1_9ZZZZ</name>
<dbReference type="GO" id="GO:0009007">
    <property type="term" value="F:site-specific DNA-methyltransferase (adenine-specific) activity"/>
    <property type="evidence" value="ECO:0007669"/>
    <property type="project" value="UniProtKB-EC"/>
</dbReference>
<evidence type="ECO:0000256" key="4">
    <source>
        <dbReference type="ARBA" id="ARBA00022747"/>
    </source>
</evidence>
<keyword evidence="3" id="KW-0949">S-adenosyl-L-methionine</keyword>
<dbReference type="InterPro" id="IPR029063">
    <property type="entry name" value="SAM-dependent_MTases_sf"/>
</dbReference>
<dbReference type="GO" id="GO:0003677">
    <property type="term" value="F:DNA binding"/>
    <property type="evidence" value="ECO:0007669"/>
    <property type="project" value="InterPro"/>
</dbReference>
<accession>E6PCP1</accession>
<dbReference type="AlphaFoldDB" id="E6PCP1"/>
<sequence length="1180" mass="131433">MPRQRSSAQSATSPFTEAIEKIKAATRGREATMYGPIRDLFADILGYPRPSVDIDTTGEGGRPDVTVRAPSGLEKGGKPFLIDWVVVEAKDEHGAFAAPLERERIFTLKSKYVTLNTAWFVMVEPTVIVARPVQRGLQLVGWGAFNADIVFPLDGSETETGFLDAFQPLLAQYAGVPERLARFRKGDNSTIATDKLSLPPNATVRDAALLAINRRNFYAAVAETTSLLQSACKAVLDAQAPAIERFRERRKGFEDAFHGWTFKWNPLIIRGQPRHLDESREHVKAVAAFRRAIHADPIPARLALVSLPEFAQRTGSLPKYLSDRFATEAANLILARIMVVRFLEDHGFFGAHKYVCNGGVEAFQQMRSYFDVGYTRLLEDAFRSASRLYAAAFEETELDWVIRVDDANLSSVIEWSMYVFSRFDFATVKGDTLTGIYDRFLDRRKRKEFGEFYTPPAVAKYIVERLGLSSESKVFDPSCGSGTFLLEAYDAMIGRDLRRGAADWNDVQEALRNINGNDLNPFSAILAQIQMLWQLLEFRAEIGSAGFPEIRVAEGDALKRVGLDTPLSLYTELEADQYDAVIGNPPYIRPERLKAELDYNSRQYFESGNGAFEGVSANQNSYALFLYKALDAWCKNAGTPEAGRVGFIVPLSLFDSDATADLRRLFAPGARFRIEEIVDLEMIYNHVFDAWTYPMIVIARSCPADPEDVVAIRLADPSCIVADDSATATAINFDKMPSFEARYADIFSPDGRILTRLTNQRAPLIRKLQSQKMVKDVILRFWVKTGEKNRIEKWTTTKPAGIDAHEWAEKSMLRYGLEERSSQPAPDGTPPLDVFKGENVVSGSVIGEPAYRGVGPSTFDNEAIWRYRGVPGDADKPNILGTHAFAVPRITQTVNAAPFNPQTTGFLNTVGVFVPAESVATFPFDLLFLSSVYTFYHAIAVRMGIVRAQSSTIYPSVVGEMPWTDELRVRETEIEGTRVRIYDACNAYLQTAKTLAEGLEALGLKELKQVIKSRPETRLQFSNSFDDPDFIVAVNPLGPDPVKDGFRVSIDGTLTNFVETSHEEIAIGLVKALQIKIDDEVGRGDILRVRVPADSAEAKRWDDTLARFNLAALSQEFTASLHALDSIVADCFGLTEGELRAIWEDLGTDPFLSKIKPLYPGSERRLWGLLSGLDQSNRYV</sequence>
<dbReference type="InterPro" id="IPR002052">
    <property type="entry name" value="DNA_methylase_N6_adenine_CS"/>
</dbReference>
<evidence type="ECO:0000313" key="6">
    <source>
        <dbReference type="EMBL" id="CBH74225.1"/>
    </source>
</evidence>